<dbReference type="AlphaFoldDB" id="M1VL14"/>
<dbReference type="InterPro" id="IPR051945">
    <property type="entry name" value="RRM_MRD1_RNA_proc_ribogen"/>
</dbReference>
<sequence length="766" mass="83699">MKAGAAEPRLALKLSGVPRSSCRRAAVTELFGRIGPIRRCLVQPKTGEAYIEYILTRDAEQALKLVHQRQLAAVAVAAASEPASNLSDSVSELVRATLQAALVPAQRGKNPLQRTTERSEPVRRPVEGALPLRTVRVRRRDAAAWSVAQETRFRSVLERFGTQVWTGASTNGLSTATGALAPTYTQERERELILPTWVDARNVCGMLHDLVLEHEPSTDQREGLSAQIVGISTRKQCRVILRNLPFRFSLDALLERLRQVGPLVAVNVPRKAASTGGASSDTCWAGYAFAEYFTRADANAAVQRLNGQSFCGRVLALDRALSRDDYRERQASTADNASDASRDSNANTEGDGRASSSEACTTKVVHASHEADTPASALPAETAAQTPVADGAHAPSDRSRKRQRPAATTTTTTTRIERLEASSSDSMQPEADQAKPLHTSSGRDGEASRVGAGTSEDRARAMLACTLFVRHVPLDATAAQVKALLEPYGPIRYCALVRDSITGLPRGRAFVCFAERASAERVLNEASSDAPASLHESAFQLHGQRLQFSWALSRTDVAQVVTQRQQSMLTRAHHSDRRNLYLALEGVIERHQPAAAGLSESELALRERLEQAKQRKLRRNPHTFVSRTLLSVHNIPRSLRIAQIKAIFAQAGASTETDAKPAVIKQVRIARERSRKQRVCAYAFVEFATHDAALRALRLVNNNPNVLPAPHQGRRLIVQFAIEDERKLRILAAARAQKQHSHSAPNAMSSTTRESCSRRTSPGHVC</sequence>
<dbReference type="Gene3D" id="3.30.70.330">
    <property type="match status" value="4"/>
</dbReference>
<dbReference type="GeneID" id="16996906"/>
<evidence type="ECO:0000313" key="9">
    <source>
        <dbReference type="Proteomes" id="UP000007014"/>
    </source>
</evidence>
<gene>
    <name evidence="8" type="ORF">CYME_CMR019C</name>
</gene>
<comment type="subcellular location">
    <subcellularLocation>
        <location evidence="1">Nucleus</location>
    </subcellularLocation>
</comment>
<evidence type="ECO:0000259" key="7">
    <source>
        <dbReference type="PROSITE" id="PS50102"/>
    </source>
</evidence>
<feature type="region of interest" description="Disordered" evidence="6">
    <location>
        <begin position="325"/>
        <end position="454"/>
    </location>
</feature>
<evidence type="ECO:0000256" key="6">
    <source>
        <dbReference type="SAM" id="MobiDB-lite"/>
    </source>
</evidence>
<dbReference type="Gramene" id="CMR019CT">
    <property type="protein sequence ID" value="CMR019CT"/>
    <property type="gene ID" value="CMR019C"/>
</dbReference>
<evidence type="ECO:0000256" key="3">
    <source>
        <dbReference type="ARBA" id="ARBA00022884"/>
    </source>
</evidence>
<feature type="domain" description="RRM" evidence="7">
    <location>
        <begin position="628"/>
        <end position="723"/>
    </location>
</feature>
<dbReference type="GO" id="GO:0005634">
    <property type="term" value="C:nucleus"/>
    <property type="evidence" value="ECO:0007669"/>
    <property type="project" value="UniProtKB-SubCell"/>
</dbReference>
<dbReference type="KEGG" id="cme:CYME_CMR019C"/>
<feature type="domain" description="RRM" evidence="7">
    <location>
        <begin position="237"/>
        <end position="322"/>
    </location>
</feature>
<organism evidence="8 9">
    <name type="scientific">Cyanidioschyzon merolae (strain NIES-3377 / 10D)</name>
    <name type="common">Unicellular red alga</name>
    <dbReference type="NCBI Taxonomy" id="280699"/>
    <lineage>
        <taxon>Eukaryota</taxon>
        <taxon>Rhodophyta</taxon>
        <taxon>Bangiophyceae</taxon>
        <taxon>Cyanidiales</taxon>
        <taxon>Cyanidiaceae</taxon>
        <taxon>Cyanidioschyzon</taxon>
    </lineage>
</organism>
<dbReference type="Pfam" id="PF00076">
    <property type="entry name" value="RRM_1"/>
    <property type="match status" value="2"/>
</dbReference>
<dbReference type="InterPro" id="IPR012677">
    <property type="entry name" value="Nucleotide-bd_a/b_plait_sf"/>
</dbReference>
<dbReference type="STRING" id="280699.M1VL14"/>
<dbReference type="PANTHER" id="PTHR48039">
    <property type="entry name" value="RNA-BINDING MOTIF PROTEIN 14B"/>
    <property type="match status" value="1"/>
</dbReference>
<feature type="compositionally biased region" description="Polar residues" evidence="6">
    <location>
        <begin position="331"/>
        <end position="360"/>
    </location>
</feature>
<dbReference type="eggNOG" id="KOG0127">
    <property type="taxonomic scope" value="Eukaryota"/>
</dbReference>
<dbReference type="SMART" id="SM00360">
    <property type="entry name" value="RRM"/>
    <property type="match status" value="4"/>
</dbReference>
<dbReference type="EMBL" id="AP006500">
    <property type="protein sequence ID" value="BAM82308.1"/>
    <property type="molecule type" value="Genomic_DNA"/>
</dbReference>
<dbReference type="InterPro" id="IPR035979">
    <property type="entry name" value="RBD_domain_sf"/>
</dbReference>
<evidence type="ECO:0000256" key="2">
    <source>
        <dbReference type="ARBA" id="ARBA00022737"/>
    </source>
</evidence>
<dbReference type="InterPro" id="IPR000504">
    <property type="entry name" value="RRM_dom"/>
</dbReference>
<dbReference type="OMA" id="FTHRHAL"/>
<dbReference type="PROSITE" id="PS50102">
    <property type="entry name" value="RRM"/>
    <property type="match status" value="3"/>
</dbReference>
<feature type="compositionally biased region" description="Low complexity" evidence="6">
    <location>
        <begin position="749"/>
        <end position="760"/>
    </location>
</feature>
<reference evidence="8 9" key="1">
    <citation type="journal article" date="2004" name="Nature">
        <title>Genome sequence of the ultrasmall unicellular red alga Cyanidioschyzon merolae 10D.</title>
        <authorList>
            <person name="Matsuzaki M."/>
            <person name="Misumi O."/>
            <person name="Shin-i T."/>
            <person name="Maruyama S."/>
            <person name="Takahara M."/>
            <person name="Miyagishima S."/>
            <person name="Mori T."/>
            <person name="Nishida K."/>
            <person name="Yagisawa F."/>
            <person name="Nishida K."/>
            <person name="Yoshida Y."/>
            <person name="Nishimura Y."/>
            <person name="Nakao S."/>
            <person name="Kobayashi T."/>
            <person name="Momoyama Y."/>
            <person name="Higashiyama T."/>
            <person name="Minoda A."/>
            <person name="Sano M."/>
            <person name="Nomoto H."/>
            <person name="Oishi K."/>
            <person name="Hayashi H."/>
            <person name="Ohta F."/>
            <person name="Nishizaka S."/>
            <person name="Haga S."/>
            <person name="Miura S."/>
            <person name="Morishita T."/>
            <person name="Kabeya Y."/>
            <person name="Terasawa K."/>
            <person name="Suzuki Y."/>
            <person name="Ishii Y."/>
            <person name="Asakawa S."/>
            <person name="Takano H."/>
            <person name="Ohta N."/>
            <person name="Kuroiwa H."/>
            <person name="Tanaka K."/>
            <person name="Shimizu N."/>
            <person name="Sugano S."/>
            <person name="Sato N."/>
            <person name="Nozaki H."/>
            <person name="Ogasawara N."/>
            <person name="Kohara Y."/>
            <person name="Kuroiwa T."/>
        </authorList>
    </citation>
    <scope>NUCLEOTIDE SEQUENCE [LARGE SCALE GENOMIC DNA]</scope>
    <source>
        <strain evidence="8 9">10D</strain>
    </source>
</reference>
<reference evidence="8 9" key="2">
    <citation type="journal article" date="2007" name="BMC Biol.">
        <title>A 100%-complete sequence reveals unusually simple genomic features in the hot-spring red alga Cyanidioschyzon merolae.</title>
        <authorList>
            <person name="Nozaki H."/>
            <person name="Takano H."/>
            <person name="Misumi O."/>
            <person name="Terasawa K."/>
            <person name="Matsuzaki M."/>
            <person name="Maruyama S."/>
            <person name="Nishida K."/>
            <person name="Yagisawa F."/>
            <person name="Yoshida Y."/>
            <person name="Fujiwara T."/>
            <person name="Takio S."/>
            <person name="Tamura K."/>
            <person name="Chung S.J."/>
            <person name="Nakamura S."/>
            <person name="Kuroiwa H."/>
            <person name="Tanaka K."/>
            <person name="Sato N."/>
            <person name="Kuroiwa T."/>
        </authorList>
    </citation>
    <scope>NUCLEOTIDE SEQUENCE [LARGE SCALE GENOMIC DNA]</scope>
    <source>
        <strain evidence="8 9">10D</strain>
    </source>
</reference>
<accession>M1VL14</accession>
<name>M1VL14_CYAM1</name>
<dbReference type="GO" id="GO:0003729">
    <property type="term" value="F:mRNA binding"/>
    <property type="evidence" value="ECO:0007669"/>
    <property type="project" value="TreeGrafter"/>
</dbReference>
<keyword evidence="4" id="KW-0539">Nucleus</keyword>
<evidence type="ECO:0000256" key="4">
    <source>
        <dbReference type="ARBA" id="ARBA00023242"/>
    </source>
</evidence>
<keyword evidence="3 5" id="KW-0694">RNA-binding</keyword>
<dbReference type="SUPFAM" id="SSF54928">
    <property type="entry name" value="RNA-binding domain, RBD"/>
    <property type="match status" value="3"/>
</dbReference>
<feature type="region of interest" description="Disordered" evidence="6">
    <location>
        <begin position="735"/>
        <end position="766"/>
    </location>
</feature>
<dbReference type="Proteomes" id="UP000007014">
    <property type="component" value="Chromosome 18"/>
</dbReference>
<evidence type="ECO:0000313" key="8">
    <source>
        <dbReference type="EMBL" id="BAM82308.1"/>
    </source>
</evidence>
<keyword evidence="9" id="KW-1185">Reference proteome</keyword>
<evidence type="ECO:0000256" key="5">
    <source>
        <dbReference type="PROSITE-ProRule" id="PRU00176"/>
    </source>
</evidence>
<proteinExistence type="predicted"/>
<dbReference type="OrthoDB" id="5304at2759"/>
<keyword evidence="2" id="KW-0677">Repeat</keyword>
<evidence type="ECO:0000256" key="1">
    <source>
        <dbReference type="ARBA" id="ARBA00004123"/>
    </source>
</evidence>
<protein>
    <submittedName>
        <fullName evidence="8">Similar to ribosomal processing, RNA binding, nucleolar protein Nop77</fullName>
    </submittedName>
</protein>
<feature type="domain" description="RRM" evidence="7">
    <location>
        <begin position="465"/>
        <end position="553"/>
    </location>
</feature>
<dbReference type="PANTHER" id="PTHR48039:SF5">
    <property type="entry name" value="RNA-BINDING PROTEIN 28"/>
    <property type="match status" value="1"/>
</dbReference>
<dbReference type="RefSeq" id="XP_005538344.1">
    <property type="nucleotide sequence ID" value="XM_005538287.1"/>
</dbReference>
<dbReference type="HOGENOM" id="CLU_364628_0_0_1"/>